<dbReference type="Proteomes" id="UP001154322">
    <property type="component" value="Unassembled WGS sequence"/>
</dbReference>
<protein>
    <submittedName>
        <fullName evidence="3">ATP-grasp domain-containing protein</fullName>
    </submittedName>
</protein>
<keyword evidence="1" id="KW-0547">Nucleotide-binding</keyword>
<gene>
    <name evidence="3" type="ORF">WJ0W_006722</name>
</gene>
<sequence>MGAHLPVLDFTHFEGPIYWFYNIDQEQRWNQSRVFPAVTDLEQMKLVYQQEQQLFYLAQPNHCILLRHKPDPQYLRYLELSGIVLPGLLSLSEITDEVPWADIPGIQSALIVPYLVNEEIQSTAVTCGAKVYGCQAEIVKKSNDKFYVRKWAKENSFSVTEGYFCNNVNELEDAYKRLTDKGFAQCVLKIPYGSSGKGIRVIDNTRTFKHIKNFISKRNQSFELLLEGWHPICRSLNCQLLIKENEIKVLAVTEQHIDANGVYLGTDFTPKYDINLKEKYEQEMIRLGKLLQRQGYNGIAGVDSILDKTGLLIPIIEINARFTQVTYLLPVIQHLKSNYLFIQSCFIKIETEYELSFNELYEKVRLYLNVRNDDFFVYTFAKSVLENKTIYRIFFLFYGNDLDIVKSCVNKIHQFQDAI</sequence>
<reference evidence="3" key="1">
    <citation type="submission" date="2022-06" db="EMBL/GenBank/DDBJ databases">
        <authorList>
            <person name="Dietemann V."/>
            <person name="Ory F."/>
            <person name="Dainat B."/>
            <person name="Oberhansli S."/>
        </authorList>
    </citation>
    <scope>NUCLEOTIDE SEQUENCE</scope>
    <source>
        <strain evidence="3">Ena-SAMPLE-TAB-26-04-2022-14:26:32:270-5432</strain>
    </source>
</reference>
<dbReference type="SUPFAM" id="SSF56059">
    <property type="entry name" value="Glutathione synthetase ATP-binding domain-like"/>
    <property type="match status" value="1"/>
</dbReference>
<evidence type="ECO:0000259" key="2">
    <source>
        <dbReference type="PROSITE" id="PS50975"/>
    </source>
</evidence>
<keyword evidence="4" id="KW-1185">Reference proteome</keyword>
<comment type="caution">
    <text evidence="3">The sequence shown here is derived from an EMBL/GenBank/DDBJ whole genome shotgun (WGS) entry which is preliminary data.</text>
</comment>
<dbReference type="PROSITE" id="PS50975">
    <property type="entry name" value="ATP_GRASP"/>
    <property type="match status" value="1"/>
</dbReference>
<keyword evidence="1" id="KW-0067">ATP-binding</keyword>
<evidence type="ECO:0000313" key="3">
    <source>
        <dbReference type="EMBL" id="CAH8249537.1"/>
    </source>
</evidence>
<dbReference type="InterPro" id="IPR003806">
    <property type="entry name" value="ATP-grasp_PylC-type"/>
</dbReference>
<evidence type="ECO:0000256" key="1">
    <source>
        <dbReference type="PROSITE-ProRule" id="PRU00409"/>
    </source>
</evidence>
<feature type="domain" description="ATP-grasp" evidence="2">
    <location>
        <begin position="149"/>
        <end position="348"/>
    </location>
</feature>
<name>A0ABN8UEG2_9BACL</name>
<dbReference type="InterPro" id="IPR053269">
    <property type="entry name" value="Asp-Met_ligase"/>
</dbReference>
<dbReference type="PANTHER" id="PTHR37018">
    <property type="entry name" value="CULTURE SPECIFIC PROTEIN, PUTATIVE (AFU_ORTHOLOGUE AFUA_2G00130)-RELATED"/>
    <property type="match status" value="1"/>
</dbReference>
<dbReference type="RefSeq" id="WP_213428007.1">
    <property type="nucleotide sequence ID" value="NZ_AP031286.1"/>
</dbReference>
<dbReference type="InterPro" id="IPR011761">
    <property type="entry name" value="ATP-grasp"/>
</dbReference>
<dbReference type="Gene3D" id="3.30.470.20">
    <property type="entry name" value="ATP-grasp fold, B domain"/>
    <property type="match status" value="1"/>
</dbReference>
<dbReference type="EMBL" id="CALYLO010000017">
    <property type="protein sequence ID" value="CAH8249537.1"/>
    <property type="molecule type" value="Genomic_DNA"/>
</dbReference>
<accession>A0ABN8UEG2</accession>
<dbReference type="Pfam" id="PF02655">
    <property type="entry name" value="ATP-grasp_3"/>
    <property type="match status" value="1"/>
</dbReference>
<organism evidence="3 4">
    <name type="scientific">Paenibacillus melissococcoides</name>
    <dbReference type="NCBI Taxonomy" id="2912268"/>
    <lineage>
        <taxon>Bacteria</taxon>
        <taxon>Bacillati</taxon>
        <taxon>Bacillota</taxon>
        <taxon>Bacilli</taxon>
        <taxon>Bacillales</taxon>
        <taxon>Paenibacillaceae</taxon>
        <taxon>Paenibacillus</taxon>
    </lineage>
</organism>
<proteinExistence type="predicted"/>
<dbReference type="PANTHER" id="PTHR37018:SF1">
    <property type="entry name" value="CULTURE SPECIFIC PROTEIN, PUTATIVE (AFU_ORTHOLOGUE AFUA_2G00130)-RELATED"/>
    <property type="match status" value="1"/>
</dbReference>
<evidence type="ECO:0000313" key="4">
    <source>
        <dbReference type="Proteomes" id="UP001154322"/>
    </source>
</evidence>